<dbReference type="Pfam" id="PF04205">
    <property type="entry name" value="FMN_bind"/>
    <property type="match status" value="1"/>
</dbReference>
<keyword evidence="7" id="KW-1133">Transmembrane helix</keyword>
<feature type="transmembrane region" description="Helical" evidence="7">
    <location>
        <begin position="510"/>
        <end position="528"/>
    </location>
</feature>
<dbReference type="AlphaFoldDB" id="A0A0R2SWE1"/>
<keyword evidence="5" id="KW-0411">Iron-sulfur</keyword>
<feature type="transmembrane region" description="Helical" evidence="7">
    <location>
        <begin position="391"/>
        <end position="410"/>
    </location>
</feature>
<dbReference type="GO" id="GO:0005886">
    <property type="term" value="C:plasma membrane"/>
    <property type="evidence" value="ECO:0007669"/>
    <property type="project" value="UniProtKB-SubCell"/>
</dbReference>
<dbReference type="PANTHER" id="PTHR30224:SF4">
    <property type="entry name" value="ELECTRON TRANSPORT PROTEIN YCCM-RELATED"/>
    <property type="match status" value="1"/>
</dbReference>
<protein>
    <recommendedName>
        <fullName evidence="9">4Fe-4S ferredoxin-type domain-containing protein</fullName>
    </recommendedName>
</protein>
<dbReference type="GO" id="GO:0051536">
    <property type="term" value="F:iron-sulfur cluster binding"/>
    <property type="evidence" value="ECO:0007669"/>
    <property type="project" value="UniProtKB-KW"/>
</dbReference>
<name>A0A0R2SWE1_9GAMM</name>
<evidence type="ECO:0000256" key="6">
    <source>
        <dbReference type="ARBA" id="ARBA00023136"/>
    </source>
</evidence>
<feature type="signal peptide" evidence="8">
    <location>
        <begin position="1"/>
        <end position="23"/>
    </location>
</feature>
<dbReference type="InterPro" id="IPR007329">
    <property type="entry name" value="FMN-bd"/>
</dbReference>
<evidence type="ECO:0000259" key="9">
    <source>
        <dbReference type="PROSITE" id="PS51379"/>
    </source>
</evidence>
<reference evidence="10 11" key="1">
    <citation type="submission" date="2015-10" db="EMBL/GenBank/DDBJ databases">
        <title>Metagenome-Assembled Genomes uncover a global brackish microbiome.</title>
        <authorList>
            <person name="Hugerth L.W."/>
            <person name="Larsson J."/>
            <person name="Alneberg J."/>
            <person name="Lindh M.V."/>
            <person name="Legrand C."/>
            <person name="Pinhassi J."/>
            <person name="Andersson A.F."/>
        </authorList>
    </citation>
    <scope>NUCLEOTIDE SEQUENCE [LARGE SCALE GENOMIC DNA]</scope>
    <source>
        <strain evidence="10">BACL22 MAG-120619-bin3</strain>
    </source>
</reference>
<keyword evidence="7" id="KW-0812">Transmembrane</keyword>
<dbReference type="GO" id="GO:0046872">
    <property type="term" value="F:metal ion binding"/>
    <property type="evidence" value="ECO:0007669"/>
    <property type="project" value="UniProtKB-KW"/>
</dbReference>
<evidence type="ECO:0000256" key="8">
    <source>
        <dbReference type="SAM" id="SignalP"/>
    </source>
</evidence>
<feature type="transmembrane region" description="Helical" evidence="7">
    <location>
        <begin position="417"/>
        <end position="437"/>
    </location>
</feature>
<keyword evidence="8" id="KW-0732">Signal</keyword>
<feature type="transmembrane region" description="Helical" evidence="7">
    <location>
        <begin position="457"/>
        <end position="489"/>
    </location>
</feature>
<keyword evidence="2" id="KW-1003">Cell membrane</keyword>
<keyword evidence="6 7" id="KW-0472">Membrane</keyword>
<dbReference type="EMBL" id="LICD01000188">
    <property type="protein sequence ID" value="KRO79318.1"/>
    <property type="molecule type" value="Genomic_DNA"/>
</dbReference>
<comment type="caution">
    <text evidence="10">The sequence shown here is derived from an EMBL/GenBank/DDBJ whole genome shotgun (WGS) entry which is preliminary data.</text>
</comment>
<dbReference type="Proteomes" id="UP000051242">
    <property type="component" value="Unassembled WGS sequence"/>
</dbReference>
<organism evidence="10 11">
    <name type="scientific">OM182 bacterium BACL3 MAG-120619-bin3</name>
    <dbReference type="NCBI Taxonomy" id="1655593"/>
    <lineage>
        <taxon>Bacteria</taxon>
        <taxon>Pseudomonadati</taxon>
        <taxon>Pseudomonadota</taxon>
        <taxon>Gammaproteobacteria</taxon>
        <taxon>OMG group</taxon>
        <taxon>OM182 clade</taxon>
    </lineage>
</organism>
<comment type="subcellular location">
    <subcellularLocation>
        <location evidence="1">Cell membrane</location>
    </subcellularLocation>
</comment>
<dbReference type="SMART" id="SM00900">
    <property type="entry name" value="FMN_bind"/>
    <property type="match status" value="1"/>
</dbReference>
<dbReference type="PANTHER" id="PTHR30224">
    <property type="entry name" value="ELECTRON TRANSPORT PROTEIN"/>
    <property type="match status" value="1"/>
</dbReference>
<evidence type="ECO:0000256" key="7">
    <source>
        <dbReference type="SAM" id="Phobius"/>
    </source>
</evidence>
<accession>A0A0R2SWE1</accession>
<dbReference type="GO" id="GO:0010181">
    <property type="term" value="F:FMN binding"/>
    <property type="evidence" value="ECO:0007669"/>
    <property type="project" value="InterPro"/>
</dbReference>
<dbReference type="Pfam" id="PF12801">
    <property type="entry name" value="Fer4_5"/>
    <property type="match status" value="2"/>
</dbReference>
<evidence type="ECO:0000256" key="3">
    <source>
        <dbReference type="ARBA" id="ARBA00022723"/>
    </source>
</evidence>
<feature type="chain" id="PRO_5006424078" description="4Fe-4S ferredoxin-type domain-containing protein" evidence="8">
    <location>
        <begin position="24"/>
        <end position="659"/>
    </location>
</feature>
<dbReference type="InterPro" id="IPR017896">
    <property type="entry name" value="4Fe4S_Fe-S-bd"/>
</dbReference>
<dbReference type="InterPro" id="IPR052378">
    <property type="entry name" value="NosR_regulator"/>
</dbReference>
<keyword evidence="3" id="KW-0479">Metal-binding</keyword>
<evidence type="ECO:0000256" key="2">
    <source>
        <dbReference type="ARBA" id="ARBA00022475"/>
    </source>
</evidence>
<feature type="domain" description="4Fe-4S ferredoxin-type" evidence="9">
    <location>
        <begin position="589"/>
        <end position="617"/>
    </location>
</feature>
<evidence type="ECO:0000313" key="11">
    <source>
        <dbReference type="Proteomes" id="UP000051242"/>
    </source>
</evidence>
<gene>
    <name evidence="10" type="ORF">ABR85_06715</name>
</gene>
<evidence type="ECO:0000256" key="1">
    <source>
        <dbReference type="ARBA" id="ARBA00004236"/>
    </source>
</evidence>
<keyword evidence="4" id="KW-0408">Iron</keyword>
<proteinExistence type="predicted"/>
<dbReference type="PROSITE" id="PS00198">
    <property type="entry name" value="4FE4S_FER_1"/>
    <property type="match status" value="1"/>
</dbReference>
<evidence type="ECO:0000256" key="5">
    <source>
        <dbReference type="ARBA" id="ARBA00023014"/>
    </source>
</evidence>
<feature type="transmembrane region" description="Helical" evidence="7">
    <location>
        <begin position="548"/>
        <end position="565"/>
    </location>
</feature>
<dbReference type="SUPFAM" id="SSF54862">
    <property type="entry name" value="4Fe-4S ferredoxins"/>
    <property type="match status" value="1"/>
</dbReference>
<dbReference type="InterPro" id="IPR017900">
    <property type="entry name" value="4Fe4S_Fe_S_CS"/>
</dbReference>
<evidence type="ECO:0000313" key="10">
    <source>
        <dbReference type="EMBL" id="KRO79318.1"/>
    </source>
</evidence>
<sequence>MGVSFHLSLRTLLALMSYCFAHATFGQAAQISEEQLLAVLPQAERFSTKQGEPPVYIGYASSAEDAEIVGYAFETTDFEPQEIGYSAPIEVLVGIDLEGELAGIEILFYRESYKSIRGDFLNSERFPNQFAGKSVADGFRVGRDIDGVSRATISSWAVSRGIRNSAREVASAYLGEAAIFANASVEDQALSLLAPLSWEGLIDDGLVKPWPVSLEDGSQIELTVAFMGNEKLGEMLVGSEDYSRAEREASNRVSAGTLLLIGIAGNASSPFRQENLALQQNEWTYQVERRRFVYVGSAEEGKSRNKMRFAGAIVLPPEVDIAQPFTLFYNTGIEVDSIDQLEQVVYQVPPIALALAQGRQVPAEFLPDTKDEYADLPVETSLQALLNSAPWSETALLVLLLCVATTAFVLKNARLRWAALLFTFVYLGFVNGTFLSVSHLTNFIKQGPGLFLNDLPLLILVVFTLVTTVFWGRVFCSSLCPFGALQDILERIVPKRWRRTLPQWLHDRALWLKYVILAGLMVTAVSYSELTVFQYFEPFGTLFYQSQSVLLWAILSLFVLGSVFVPRFYCRYACPLGASLGVISVAAFWKIKRVPQCEVCKVCESACPTGAIRMQKIDFKECVRCDVCESKLINQAGVCKHSVESVMSRHKTWQPVTVK</sequence>
<evidence type="ECO:0000256" key="4">
    <source>
        <dbReference type="ARBA" id="ARBA00023004"/>
    </source>
</evidence>
<dbReference type="PROSITE" id="PS51379">
    <property type="entry name" value="4FE4S_FER_2"/>
    <property type="match status" value="1"/>
</dbReference>